<comment type="similarity">
    <text evidence="1 5">Belongs to the bacterial ribosomal protein bL17 family.</text>
</comment>
<dbReference type="AlphaFoldDB" id="A0A1F4U5V7"/>
<dbReference type="Gene3D" id="3.90.1030.10">
    <property type="entry name" value="Ribosomal protein L17"/>
    <property type="match status" value="1"/>
</dbReference>
<dbReference type="GO" id="GO:0006412">
    <property type="term" value="P:translation"/>
    <property type="evidence" value="ECO:0007669"/>
    <property type="project" value="InterPro"/>
</dbReference>
<evidence type="ECO:0000256" key="1">
    <source>
        <dbReference type="ARBA" id="ARBA00008777"/>
    </source>
</evidence>
<keyword evidence="3 5" id="KW-0687">Ribonucleoprotein</keyword>
<keyword evidence="2 5" id="KW-0689">Ribosomal protein</keyword>
<dbReference type="SUPFAM" id="SSF64263">
    <property type="entry name" value="Prokaryotic ribosomal protein L17"/>
    <property type="match status" value="1"/>
</dbReference>
<dbReference type="Proteomes" id="UP000179242">
    <property type="component" value="Unassembled WGS sequence"/>
</dbReference>
<gene>
    <name evidence="7" type="ORF">A2438_03195</name>
</gene>
<dbReference type="NCBIfam" id="TIGR00059">
    <property type="entry name" value="L17"/>
    <property type="match status" value="1"/>
</dbReference>
<evidence type="ECO:0000256" key="6">
    <source>
        <dbReference type="RuleBase" id="RU000661"/>
    </source>
</evidence>
<sequence length="124" mass="14089">MRHRLKVKGLSRKTTARMSMLVAQVEAIVKHGKIKLTLPRAKQVRRIIEKLITKAKVDTVAARRTIESDLINKEVVKKIMELGKTYLNRPGGYTRIIRLGARKGDAAMMALLELVAEEKKDEKK</sequence>
<dbReference type="InterPro" id="IPR000456">
    <property type="entry name" value="Ribosomal_bL17"/>
</dbReference>
<dbReference type="PANTHER" id="PTHR14413:SF16">
    <property type="entry name" value="LARGE RIBOSOMAL SUBUNIT PROTEIN BL17M"/>
    <property type="match status" value="1"/>
</dbReference>
<dbReference type="Pfam" id="PF01196">
    <property type="entry name" value="Ribosomal_L17"/>
    <property type="match status" value="1"/>
</dbReference>
<proteinExistence type="inferred from homology"/>
<comment type="caution">
    <text evidence="7">The sequence shown here is derived from an EMBL/GenBank/DDBJ whole genome shotgun (WGS) entry which is preliminary data.</text>
</comment>
<evidence type="ECO:0000256" key="4">
    <source>
        <dbReference type="ARBA" id="ARBA00035494"/>
    </source>
</evidence>
<dbReference type="PANTHER" id="PTHR14413">
    <property type="entry name" value="RIBOSOMAL PROTEIN L17"/>
    <property type="match status" value="1"/>
</dbReference>
<dbReference type="InterPro" id="IPR036373">
    <property type="entry name" value="Ribosomal_bL17_sf"/>
</dbReference>
<evidence type="ECO:0000313" key="8">
    <source>
        <dbReference type="Proteomes" id="UP000179242"/>
    </source>
</evidence>
<evidence type="ECO:0000256" key="2">
    <source>
        <dbReference type="ARBA" id="ARBA00022980"/>
    </source>
</evidence>
<dbReference type="EMBL" id="MEUJ01000004">
    <property type="protein sequence ID" value="OGC40267.1"/>
    <property type="molecule type" value="Genomic_DNA"/>
</dbReference>
<protein>
    <recommendedName>
        <fullName evidence="4 6">50S ribosomal protein L17</fullName>
    </recommendedName>
</protein>
<evidence type="ECO:0000313" key="7">
    <source>
        <dbReference type="EMBL" id="OGC40267.1"/>
    </source>
</evidence>
<dbReference type="GO" id="GO:0003735">
    <property type="term" value="F:structural constituent of ribosome"/>
    <property type="evidence" value="ECO:0007669"/>
    <property type="project" value="InterPro"/>
</dbReference>
<evidence type="ECO:0000256" key="3">
    <source>
        <dbReference type="ARBA" id="ARBA00023274"/>
    </source>
</evidence>
<dbReference type="GO" id="GO:0015934">
    <property type="term" value="C:large ribosomal subunit"/>
    <property type="evidence" value="ECO:0007669"/>
    <property type="project" value="TreeGrafter"/>
</dbReference>
<evidence type="ECO:0000256" key="5">
    <source>
        <dbReference type="RuleBase" id="RU000660"/>
    </source>
</evidence>
<organism evidence="7 8">
    <name type="scientific">candidate division WOR-1 bacterium RIFOXYC2_FULL_46_14</name>
    <dbReference type="NCBI Taxonomy" id="1802587"/>
    <lineage>
        <taxon>Bacteria</taxon>
        <taxon>Bacillati</taxon>
        <taxon>Saganbacteria</taxon>
    </lineage>
</organism>
<name>A0A1F4U5V7_UNCSA</name>
<reference evidence="7 8" key="1">
    <citation type="journal article" date="2016" name="Nat. Commun.">
        <title>Thousands of microbial genomes shed light on interconnected biogeochemical processes in an aquifer system.</title>
        <authorList>
            <person name="Anantharaman K."/>
            <person name="Brown C.T."/>
            <person name="Hug L.A."/>
            <person name="Sharon I."/>
            <person name="Castelle C.J."/>
            <person name="Probst A.J."/>
            <person name="Thomas B.C."/>
            <person name="Singh A."/>
            <person name="Wilkins M.J."/>
            <person name="Karaoz U."/>
            <person name="Brodie E.L."/>
            <person name="Williams K.H."/>
            <person name="Hubbard S.S."/>
            <person name="Banfield J.F."/>
        </authorList>
    </citation>
    <scope>NUCLEOTIDE SEQUENCE [LARGE SCALE GENOMIC DNA]</scope>
</reference>
<accession>A0A1F4U5V7</accession>